<dbReference type="PANTHER" id="PTHR45651">
    <property type="entry name" value="CYCLIC NUCLEOTIDE-GATED ION CHANNEL 15-RELATED-RELATED"/>
    <property type="match status" value="1"/>
</dbReference>
<dbReference type="EMBL" id="JBEDUW010000007">
    <property type="protein sequence ID" value="KAK9913514.1"/>
    <property type="molecule type" value="Genomic_DNA"/>
</dbReference>
<keyword evidence="4" id="KW-1185">Reference proteome</keyword>
<reference evidence="3 4" key="1">
    <citation type="journal article" date="2023" name="G3 (Bethesda)">
        <title>A chromosome-length genome assembly and annotation of blackberry (Rubus argutus, cv. 'Hillquist').</title>
        <authorList>
            <person name="Bruna T."/>
            <person name="Aryal R."/>
            <person name="Dudchenko O."/>
            <person name="Sargent D.J."/>
            <person name="Mead D."/>
            <person name="Buti M."/>
            <person name="Cavallini A."/>
            <person name="Hytonen T."/>
            <person name="Andres J."/>
            <person name="Pham M."/>
            <person name="Weisz D."/>
            <person name="Mascagni F."/>
            <person name="Usai G."/>
            <person name="Natali L."/>
            <person name="Bassil N."/>
            <person name="Fernandez G.E."/>
            <person name="Lomsadze A."/>
            <person name="Armour M."/>
            <person name="Olukolu B."/>
            <person name="Poorten T."/>
            <person name="Britton C."/>
            <person name="Davik J."/>
            <person name="Ashrafi H."/>
            <person name="Aiden E.L."/>
            <person name="Borodovsky M."/>
            <person name="Worthington M."/>
        </authorList>
    </citation>
    <scope>NUCLEOTIDE SEQUENCE [LARGE SCALE GENOMIC DNA]</scope>
    <source>
        <strain evidence="3">PI 553951</strain>
    </source>
</reference>
<dbReference type="Proteomes" id="UP001457282">
    <property type="component" value="Unassembled WGS sequence"/>
</dbReference>
<evidence type="ECO:0000256" key="1">
    <source>
        <dbReference type="ARBA" id="ARBA00023303"/>
    </source>
</evidence>
<sequence length="229" mass="26598">MWGERVKLVDHALEMAKRISWPYLLIDILAIIPIPQLVILIFLTRTRGSKSLNARKFLNSLLIFQYGPRAFHVYRSCKEANKTPDNVTGWTVWLKVYKFIVASHVYGALWYYFSIQREMDCWQYACRSEKECEASTFDCGGKHTFKNVTFLNDVCPINSLNSSLFNFGIFLDALQSGITRSKNFPQKLFQCFWWGLRNLSSFGQSLQTSTYTWENIFALCISITGMLLF</sequence>
<organism evidence="3 4">
    <name type="scientific">Rubus argutus</name>
    <name type="common">Southern blackberry</name>
    <dbReference type="NCBI Taxonomy" id="59490"/>
    <lineage>
        <taxon>Eukaryota</taxon>
        <taxon>Viridiplantae</taxon>
        <taxon>Streptophyta</taxon>
        <taxon>Embryophyta</taxon>
        <taxon>Tracheophyta</taxon>
        <taxon>Spermatophyta</taxon>
        <taxon>Magnoliopsida</taxon>
        <taxon>eudicotyledons</taxon>
        <taxon>Gunneridae</taxon>
        <taxon>Pentapetalae</taxon>
        <taxon>rosids</taxon>
        <taxon>fabids</taxon>
        <taxon>Rosales</taxon>
        <taxon>Rosaceae</taxon>
        <taxon>Rosoideae</taxon>
        <taxon>Rosoideae incertae sedis</taxon>
        <taxon>Rubus</taxon>
    </lineage>
</organism>
<proteinExistence type="predicted"/>
<gene>
    <name evidence="3" type="ORF">M0R45_037327</name>
</gene>
<dbReference type="Gene3D" id="1.10.287.70">
    <property type="match status" value="1"/>
</dbReference>
<keyword evidence="1" id="KW-0407">Ion channel</keyword>
<protein>
    <recommendedName>
        <fullName evidence="5">Ion transport domain-containing protein</fullName>
    </recommendedName>
</protein>
<dbReference type="GO" id="GO:0034220">
    <property type="term" value="P:monoatomic ion transmembrane transport"/>
    <property type="evidence" value="ECO:0007669"/>
    <property type="project" value="UniProtKB-KW"/>
</dbReference>
<comment type="caution">
    <text evidence="3">The sequence shown here is derived from an EMBL/GenBank/DDBJ whole genome shotgun (WGS) entry which is preliminary data.</text>
</comment>
<evidence type="ECO:0000256" key="2">
    <source>
        <dbReference type="SAM" id="Phobius"/>
    </source>
</evidence>
<feature type="transmembrane region" description="Helical" evidence="2">
    <location>
        <begin position="20"/>
        <end position="43"/>
    </location>
</feature>
<name>A0AAW1W1L9_RUBAR</name>
<accession>A0AAW1W1L9</accession>
<evidence type="ECO:0008006" key="5">
    <source>
        <dbReference type="Google" id="ProtNLM"/>
    </source>
</evidence>
<keyword evidence="2" id="KW-0472">Membrane</keyword>
<keyword evidence="2" id="KW-1133">Transmembrane helix</keyword>
<dbReference type="GO" id="GO:0016020">
    <property type="term" value="C:membrane"/>
    <property type="evidence" value="ECO:0007669"/>
    <property type="project" value="UniProtKB-SubCell"/>
</dbReference>
<evidence type="ECO:0000313" key="4">
    <source>
        <dbReference type="Proteomes" id="UP001457282"/>
    </source>
</evidence>
<keyword evidence="1" id="KW-0813">Transport</keyword>
<keyword evidence="1" id="KW-0406">Ion transport</keyword>
<dbReference type="AlphaFoldDB" id="A0AAW1W1L9"/>
<keyword evidence="2" id="KW-0812">Transmembrane</keyword>
<dbReference type="SUPFAM" id="SSF81324">
    <property type="entry name" value="Voltage-gated potassium channels"/>
    <property type="match status" value="1"/>
</dbReference>
<evidence type="ECO:0000313" key="3">
    <source>
        <dbReference type="EMBL" id="KAK9913514.1"/>
    </source>
</evidence>
<dbReference type="PANTHER" id="PTHR45651:SF68">
    <property type="entry name" value="ION TRANSPORT DOMAIN-CONTAINING PROTEIN"/>
    <property type="match status" value="1"/>
</dbReference>